<feature type="domain" description="Class II Histidinyl-tRNA synthetase (HisRS)-like catalytic core" evidence="17">
    <location>
        <begin position="10"/>
        <end position="306"/>
    </location>
</feature>
<gene>
    <name evidence="15" type="primary">hisG</name>
    <name evidence="18" type="ORF">FYJ66_02100</name>
</gene>
<keyword evidence="11 15" id="KW-0547">Nucleotide-binding</keyword>
<dbReference type="InterPro" id="IPR001348">
    <property type="entry name" value="ATP_PRibTrfase_HisG"/>
</dbReference>
<dbReference type="SUPFAM" id="SSF55681">
    <property type="entry name" value="Class II aaRS and biotin synthetases"/>
    <property type="match status" value="1"/>
</dbReference>
<dbReference type="HAMAP" id="MF_01018">
    <property type="entry name" value="HisG_Short"/>
    <property type="match status" value="1"/>
</dbReference>
<evidence type="ECO:0000256" key="15">
    <source>
        <dbReference type="HAMAP-Rule" id="MF_01018"/>
    </source>
</evidence>
<dbReference type="SUPFAM" id="SSF53850">
    <property type="entry name" value="Periplasmic binding protein-like II"/>
    <property type="match status" value="1"/>
</dbReference>
<comment type="catalytic activity">
    <reaction evidence="1 15">
        <text>1-(5-phospho-beta-D-ribosyl)-ATP + diphosphate = 5-phospho-alpha-D-ribose 1-diphosphate + ATP</text>
        <dbReference type="Rhea" id="RHEA:18473"/>
        <dbReference type="ChEBI" id="CHEBI:30616"/>
        <dbReference type="ChEBI" id="CHEBI:33019"/>
        <dbReference type="ChEBI" id="CHEBI:58017"/>
        <dbReference type="ChEBI" id="CHEBI:73183"/>
        <dbReference type="EC" id="2.4.2.17"/>
    </reaction>
</comment>
<dbReference type="InterPro" id="IPR018198">
    <property type="entry name" value="ATP_PRibTrfase_CS"/>
</dbReference>
<sequence length="531" mass="58975">MKDYGELLSRSEKAIYDLRDLYRTSGYKLFRTGKFEEYQLYSQNRDFLGKDGILTFTDNRGRLMALKPDVTLSVARNSECVPGQVERYCYDDQVYRMARGSGEFREINQTGIECIGDISEDHVLEVIDLAVKSLGTIAEDYILTVSHMGIVRGFTSILGLPAEAEEAVLKAMGNKNFHKAAAICREQGVSTFMISKLQELMSTSGSIDQVLEAVKGMAMNREMDEAVRELDQIRQFLTDKGVETSARLRFDFSVVNDMGYYNGVIFQGFVTGVPYAVLSGGRYDKLMEKMGRKGGAIGFSVDISALDQKSPAPAETGEKTGRRMINVALPKGRLGEKVYSMFAAAGYEAPELLNPGRKLIFTNEEKGVSFFWVKPSDVSVYVERGAADIGVVGKDILLEEGSDVFELLDLNIGKCRMMVAGPKDFEDDTDKTLKVATKFPRIASRYYNGKGRDIDIIKLNGSIEIAPVLGLSDVIVDIVETGNTLKANDLEPKEKIVDISARFIANKAIYNFKSEEIGIIEEALRKQKPED</sequence>
<comment type="caution">
    <text evidence="18">The sequence shown here is derived from an EMBL/GenBank/DDBJ whole genome shotgun (WGS) entry which is preliminary data.</text>
</comment>
<evidence type="ECO:0000256" key="2">
    <source>
        <dbReference type="ARBA" id="ARBA00004496"/>
    </source>
</evidence>
<evidence type="ECO:0000256" key="3">
    <source>
        <dbReference type="ARBA" id="ARBA00004667"/>
    </source>
</evidence>
<evidence type="ECO:0000256" key="8">
    <source>
        <dbReference type="ARBA" id="ARBA00022605"/>
    </source>
</evidence>
<comment type="similarity">
    <text evidence="4 15">Belongs to the ATP phosphoribosyltransferase family. Short subfamily.</text>
</comment>
<evidence type="ECO:0000259" key="17">
    <source>
        <dbReference type="Pfam" id="PF13393"/>
    </source>
</evidence>
<evidence type="ECO:0000313" key="18">
    <source>
        <dbReference type="EMBL" id="MST68384.1"/>
    </source>
</evidence>
<evidence type="ECO:0000256" key="1">
    <source>
        <dbReference type="ARBA" id="ARBA00000915"/>
    </source>
</evidence>
<comment type="subcellular location">
    <subcellularLocation>
        <location evidence="2 15">Cytoplasm</location>
    </subcellularLocation>
</comment>
<dbReference type="EMBL" id="VUNB01000002">
    <property type="protein sequence ID" value="MST68384.1"/>
    <property type="molecule type" value="Genomic_DNA"/>
</dbReference>
<comment type="pathway">
    <text evidence="3 15">Amino-acid biosynthesis; L-histidine biosynthesis; L-histidine from 5-phospho-alpha-D-ribose 1-diphosphate: step 1/9.</text>
</comment>
<proteinExistence type="inferred from homology"/>
<dbReference type="PROSITE" id="PS01316">
    <property type="entry name" value="ATP_P_PHORIBOSYLTR"/>
    <property type="match status" value="1"/>
</dbReference>
<keyword evidence="12 15" id="KW-0067">ATP-binding</keyword>
<evidence type="ECO:0000256" key="11">
    <source>
        <dbReference type="ARBA" id="ARBA00022741"/>
    </source>
</evidence>
<reference evidence="18" key="1">
    <citation type="submission" date="2019-09" db="EMBL/GenBank/DDBJ databases">
        <title>In-depth cultivation of the pig gut microbiome towards novel bacterial diversity and tailored functional studies.</title>
        <authorList>
            <person name="Wylensek D."/>
            <person name="Hitch T.C.A."/>
            <person name="Clavel T."/>
        </authorList>
    </citation>
    <scope>NUCLEOTIDE SEQUENCE</scope>
    <source>
        <strain evidence="18">RF-744-FAT-WT-3</strain>
    </source>
</reference>
<dbReference type="PANTHER" id="PTHR21403">
    <property type="entry name" value="ATP PHOSPHORIBOSYLTRANSFERASE ATP-PRTASE"/>
    <property type="match status" value="1"/>
</dbReference>
<dbReference type="Pfam" id="PF01634">
    <property type="entry name" value="HisG"/>
    <property type="match status" value="1"/>
</dbReference>
<dbReference type="AlphaFoldDB" id="A0A6A8M990"/>
<dbReference type="RefSeq" id="WP_154571865.1">
    <property type="nucleotide sequence ID" value="NZ_VUNB01000002.1"/>
</dbReference>
<dbReference type="CDD" id="cd13595">
    <property type="entry name" value="PBP2_HisGs"/>
    <property type="match status" value="1"/>
</dbReference>
<keyword evidence="13 15" id="KW-0368">Histidine biosynthesis</keyword>
<dbReference type="GO" id="GO:0005524">
    <property type="term" value="F:ATP binding"/>
    <property type="evidence" value="ECO:0007669"/>
    <property type="project" value="UniProtKB-KW"/>
</dbReference>
<dbReference type="InterPro" id="IPR041715">
    <property type="entry name" value="HisRS-like_core"/>
</dbReference>
<evidence type="ECO:0000256" key="12">
    <source>
        <dbReference type="ARBA" id="ARBA00022840"/>
    </source>
</evidence>
<evidence type="ECO:0000259" key="16">
    <source>
        <dbReference type="Pfam" id="PF01634"/>
    </source>
</evidence>
<comment type="function">
    <text evidence="14 15">Catalyzes the condensation of ATP and 5-phosphoribose 1-diphosphate to form N'-(5'-phosphoribosyl)-ATP (PR-ATP). Has a crucial role in the pathway because the rate of histidine biosynthesis seems to be controlled primarily by regulation of HisG enzymatic activity.</text>
</comment>
<comment type="subunit">
    <text evidence="15">Heteromultimer composed of HisG and HisZ subunits.</text>
</comment>
<evidence type="ECO:0000256" key="13">
    <source>
        <dbReference type="ARBA" id="ARBA00023102"/>
    </source>
</evidence>
<evidence type="ECO:0000256" key="10">
    <source>
        <dbReference type="ARBA" id="ARBA00022679"/>
    </source>
</evidence>
<protein>
    <recommendedName>
        <fullName evidence="6 15">ATP phosphoribosyltransferase</fullName>
        <shortName evidence="15">ATP-PRT</shortName>
        <shortName evidence="15">ATP-PRTase</shortName>
        <ecNumber evidence="5 15">2.4.2.17</ecNumber>
    </recommendedName>
</protein>
<accession>A0A6A8M990</accession>
<keyword evidence="7 15" id="KW-0963">Cytoplasm</keyword>
<evidence type="ECO:0000256" key="5">
    <source>
        <dbReference type="ARBA" id="ARBA00011946"/>
    </source>
</evidence>
<dbReference type="GO" id="GO:0003879">
    <property type="term" value="F:ATP phosphoribosyltransferase activity"/>
    <property type="evidence" value="ECO:0007669"/>
    <property type="project" value="UniProtKB-UniRule"/>
</dbReference>
<dbReference type="UniPathway" id="UPA00031">
    <property type="reaction ID" value="UER00006"/>
</dbReference>
<dbReference type="InterPro" id="IPR045864">
    <property type="entry name" value="aa-tRNA-synth_II/BPL/LPL"/>
</dbReference>
<feature type="domain" description="ATP phosphoribosyltransferase catalytic" evidence="16">
    <location>
        <begin position="374"/>
        <end position="525"/>
    </location>
</feature>
<evidence type="ECO:0000256" key="4">
    <source>
        <dbReference type="ARBA" id="ARBA00009489"/>
    </source>
</evidence>
<dbReference type="Gene3D" id="3.30.930.10">
    <property type="entry name" value="Bira Bifunctional Protein, Domain 2"/>
    <property type="match status" value="1"/>
</dbReference>
<keyword evidence="10 15" id="KW-0808">Transferase</keyword>
<dbReference type="Pfam" id="PF13393">
    <property type="entry name" value="tRNA-synt_His"/>
    <property type="match status" value="1"/>
</dbReference>
<name>A0A6A8M990_9FIRM</name>
<evidence type="ECO:0000256" key="9">
    <source>
        <dbReference type="ARBA" id="ARBA00022676"/>
    </source>
</evidence>
<keyword evidence="8 15" id="KW-0028">Amino-acid biosynthesis</keyword>
<evidence type="ECO:0000256" key="6">
    <source>
        <dbReference type="ARBA" id="ARBA00020998"/>
    </source>
</evidence>
<organism evidence="18">
    <name type="scientific">Baileyella intestinalis</name>
    <dbReference type="NCBI Taxonomy" id="2606709"/>
    <lineage>
        <taxon>Bacteria</taxon>
        <taxon>Bacillati</taxon>
        <taxon>Bacillota</taxon>
        <taxon>Clostridia</taxon>
        <taxon>Peptostreptococcales</taxon>
        <taxon>Anaerovoracaceae</taxon>
        <taxon>Baileyella</taxon>
    </lineage>
</organism>
<evidence type="ECO:0000256" key="14">
    <source>
        <dbReference type="ARBA" id="ARBA00024861"/>
    </source>
</evidence>
<comment type="domain">
    <text evidence="15">Lacks the C-terminal regulatory region which is replaced by HisZ.</text>
</comment>
<keyword evidence="9 15" id="KW-0328">Glycosyltransferase</keyword>
<dbReference type="FunFam" id="3.40.190.10:FF:000008">
    <property type="entry name" value="ATP phosphoribosyltransferase"/>
    <property type="match status" value="1"/>
</dbReference>
<dbReference type="InterPro" id="IPR013820">
    <property type="entry name" value="ATP_PRibTrfase_cat"/>
</dbReference>
<dbReference type="PANTHER" id="PTHR21403:SF8">
    <property type="entry name" value="ATP PHOSPHORIBOSYLTRANSFERASE"/>
    <property type="match status" value="1"/>
</dbReference>
<dbReference type="GO" id="GO:0005737">
    <property type="term" value="C:cytoplasm"/>
    <property type="evidence" value="ECO:0007669"/>
    <property type="project" value="UniProtKB-SubCell"/>
</dbReference>
<dbReference type="Gene3D" id="3.40.190.10">
    <property type="entry name" value="Periplasmic binding protein-like II"/>
    <property type="match status" value="2"/>
</dbReference>
<evidence type="ECO:0000256" key="7">
    <source>
        <dbReference type="ARBA" id="ARBA00022490"/>
    </source>
</evidence>
<dbReference type="EC" id="2.4.2.17" evidence="5 15"/>
<dbReference type="GO" id="GO:0140096">
    <property type="term" value="F:catalytic activity, acting on a protein"/>
    <property type="evidence" value="ECO:0007669"/>
    <property type="project" value="UniProtKB-ARBA"/>
</dbReference>
<dbReference type="NCBIfam" id="TIGR00070">
    <property type="entry name" value="hisG"/>
    <property type="match status" value="1"/>
</dbReference>
<dbReference type="InterPro" id="IPR024893">
    <property type="entry name" value="ATP_PRibTrfase_HisG_short"/>
</dbReference>
<dbReference type="GO" id="GO:0000105">
    <property type="term" value="P:L-histidine biosynthetic process"/>
    <property type="evidence" value="ECO:0007669"/>
    <property type="project" value="UniProtKB-UniRule"/>
</dbReference>